<reference evidence="1 2" key="1">
    <citation type="submission" date="2024-04" db="EMBL/GenBank/DDBJ databases">
        <title>Tritrichomonas musculus Genome.</title>
        <authorList>
            <person name="Alves-Ferreira E."/>
            <person name="Grigg M."/>
            <person name="Lorenzi H."/>
            <person name="Galac M."/>
        </authorList>
    </citation>
    <scope>NUCLEOTIDE SEQUENCE [LARGE SCALE GENOMIC DNA]</scope>
    <source>
        <strain evidence="1 2">EAF2021</strain>
    </source>
</reference>
<keyword evidence="2" id="KW-1185">Reference proteome</keyword>
<dbReference type="EMBL" id="JAPFFF010000002">
    <property type="protein sequence ID" value="KAK8896998.1"/>
    <property type="molecule type" value="Genomic_DNA"/>
</dbReference>
<accession>A0ABR2L120</accession>
<sequence>MNLQILYANIQNNKPHSFSFNDKVDQFFIGFSKFCIKYDTIYSHHVKEISIDLTDTVKDGNKIRIRPKIVMNDTSGNRESSRSSIEVVILASIGNGNQNVYLQSAVDTDERHNIPLHNINFMQTAIHSVFSKYQRKDHHLAEYSSHINITKPNSKCYKLTGCSIIRDEGEFFSNGQIKGSVIAYNGNNQDILCGYFTEDNMNSNNVKVELGDCPAGFQPNEYSFHCFISSFGFSYENGNDHHVMKIDLSTQNRNNELLIENNKICARLTLKAKIKDLKYHRTKLPHNKISGFVIAIRNLLNNRA</sequence>
<name>A0ABR2L120_9EUKA</name>
<organism evidence="1 2">
    <name type="scientific">Tritrichomonas musculus</name>
    <dbReference type="NCBI Taxonomy" id="1915356"/>
    <lineage>
        <taxon>Eukaryota</taxon>
        <taxon>Metamonada</taxon>
        <taxon>Parabasalia</taxon>
        <taxon>Tritrichomonadida</taxon>
        <taxon>Tritrichomonadidae</taxon>
        <taxon>Tritrichomonas</taxon>
    </lineage>
</organism>
<gene>
    <name evidence="1" type="ORF">M9Y10_014930</name>
</gene>
<evidence type="ECO:0000313" key="2">
    <source>
        <dbReference type="Proteomes" id="UP001470230"/>
    </source>
</evidence>
<comment type="caution">
    <text evidence="1">The sequence shown here is derived from an EMBL/GenBank/DDBJ whole genome shotgun (WGS) entry which is preliminary data.</text>
</comment>
<dbReference type="Proteomes" id="UP001470230">
    <property type="component" value="Unassembled WGS sequence"/>
</dbReference>
<protein>
    <submittedName>
        <fullName evidence="1">Uncharacterized protein</fullName>
    </submittedName>
</protein>
<proteinExistence type="predicted"/>
<evidence type="ECO:0000313" key="1">
    <source>
        <dbReference type="EMBL" id="KAK8896998.1"/>
    </source>
</evidence>